<feature type="transmembrane region" description="Helical" evidence="1">
    <location>
        <begin position="159"/>
        <end position="181"/>
    </location>
</feature>
<evidence type="ECO:0000313" key="2">
    <source>
        <dbReference type="EMBL" id="KAF7568719.1"/>
    </source>
</evidence>
<feature type="transmembrane region" description="Helical" evidence="1">
    <location>
        <begin position="709"/>
        <end position="728"/>
    </location>
</feature>
<gene>
    <name evidence="2" type="ORF">PtrM4_133320</name>
</gene>
<name>A0A2W1HVV4_9PLEO</name>
<evidence type="ECO:0000313" key="3">
    <source>
        <dbReference type="Proteomes" id="UP000245464"/>
    </source>
</evidence>
<keyword evidence="1" id="KW-1133">Transmembrane helix</keyword>
<dbReference type="PANTHER" id="PTHR37544:SF3">
    <property type="entry name" value="SPRAY"/>
    <property type="match status" value="1"/>
</dbReference>
<keyword evidence="1" id="KW-0472">Membrane</keyword>
<feature type="transmembrane region" description="Helical" evidence="1">
    <location>
        <begin position="1176"/>
        <end position="1196"/>
    </location>
</feature>
<feature type="transmembrane region" description="Helical" evidence="1">
    <location>
        <begin position="774"/>
        <end position="797"/>
    </location>
</feature>
<feature type="transmembrane region" description="Helical" evidence="1">
    <location>
        <begin position="542"/>
        <end position="564"/>
    </location>
</feature>
<dbReference type="InterPro" id="IPR021840">
    <property type="entry name" value="DUF3433"/>
</dbReference>
<dbReference type="GeneID" id="90957546"/>
<dbReference type="KEGG" id="ptrr:90957546"/>
<reference evidence="2" key="1">
    <citation type="journal article" date="2018" name="BMC Genomics">
        <title>Comparative genomics of the wheat fungal pathogen Pyrenophora tritici-repentis reveals chromosomal variations and genome plasticity.</title>
        <authorList>
            <person name="Moolhuijzen P."/>
            <person name="See P.T."/>
            <person name="Hane J.K."/>
            <person name="Shi G."/>
            <person name="Liu Z."/>
            <person name="Oliver R.P."/>
            <person name="Moffat C.S."/>
        </authorList>
    </citation>
    <scope>NUCLEOTIDE SEQUENCE [LARGE SCALE GENOMIC DNA]</scope>
    <source>
        <strain evidence="2">M4</strain>
    </source>
</reference>
<feature type="transmembrane region" description="Helical" evidence="1">
    <location>
        <begin position="86"/>
        <end position="109"/>
    </location>
</feature>
<sequence length="1290" mass="141679">MASDASVAPVAHTIGPKKSNTIISIFTRSSGDQPTKTWKPAALRTPVLILTIAICWSLIAVLQFLLHKSQHDSGIIFAPRISDLPISRTFLYLYFPTVLSVIFSMYWAWIDLDTKRMEPYYQLSKDEGALGKDSLLLQYPFDFLPLVPMKAARDRHWPVFWASIAVVLVTWGLVPTQAGIFSVKQVTRTTNATFAFSNSSVPSVEQARTLTLRYAQSTYGIAALNETLPPFMARNYTLRPFAQTGASLDADASGKTPNRSTWTAATTMYFMDLYCENVSHKADNSEDVFFVSNSGCNFTLGLTGNLTRGENPNQGMEGDTLSIKKYMGMYVGYSDPNGFSDYSLDWACPKNQSSIFYAAFQENKEREEDPPQDVTAVYCQPRYHQQAVSATVDALTQKPIAVKPMGDVQALATGIFNSSTFETLLTSGSLGNEVRSDILPAKSAPSYVDIIAGSELSQTSGPNGIATVQPMVGLAVAAGNRSLEDYLDWQVLSKSYADAYRLIFARAMVEVLNASSAEALNTSDSTFGQQKVTTEAVVLEPVFVYIVEGFLGVVSLCTIALLYLTFTRKRNLCSNPSTIASIMSLVADCQPLLADFQSLDCCTMDEIRDLIGEKRYKLFDDGSQPGIVEYAQSLDGLGDPIPTTTVPSRQNTSAEIAKPVRPSEFSIWMAFLLVSLFTALVVTLAILFAKAKLQGLPLPSSNSLVQNILENYLPTAIATLIEPIWLLLNRLLCMLQPLEELQNCDAHAKNSIDLDYSSLPPQLALFKALRSKHLVLASVCAMALLANLLAISLSGLFNQATVDIRHSTMFKSPLDLKFVPINGTIGPDPSQQIFGSMQTSGAYMGGDGQDQFLVSESNYTRGTPLPAWTDDKLFYQPFLPDHNIPINGSVFEGVTKAFGAELDCSKLEIGNSFQAGLEFYTNSITAIVPSVNITVTSGSSRFQCTGLPNTLLRPGGIGSGCARGPSAAELVLLLKPKNYNATRAEVEACRQNVVLGWLRSTRDCRDIHPQPLTSANATFMQCKPRWITGTARIRVDADGRLREKAKDLHLKTVADADTNTLGQIFSNDPVNLIGQSSLYLFQGHSPGWHNDSFADDFLNYFVVRAANNSDMINNTLAVPTFDMLTGPVNKAYSSLFAIWLGVNKNRLLVTNTKQLQSAIEGWIIDPEKRVFVSTPMFAISEAILGTYIIVAVLVYMRRPGQYLPRLPTSIASLVALFAASSAVQDMQNTSHLNRKGRAQHLRELDTRYGYGSFIGGGDGRVHIGIERTPFIRRRTKTTWFEKKLPLFRKP</sequence>
<feature type="transmembrane region" description="Helical" evidence="1">
    <location>
        <begin position="667"/>
        <end position="689"/>
    </location>
</feature>
<proteinExistence type="predicted"/>
<accession>A0A2W1HVV4</accession>
<dbReference type="Pfam" id="PF11915">
    <property type="entry name" value="DUF3433"/>
    <property type="match status" value="2"/>
</dbReference>
<organism evidence="2 3">
    <name type="scientific">Pyrenophora tritici-repentis</name>
    <dbReference type="NCBI Taxonomy" id="45151"/>
    <lineage>
        <taxon>Eukaryota</taxon>
        <taxon>Fungi</taxon>
        <taxon>Dikarya</taxon>
        <taxon>Ascomycota</taxon>
        <taxon>Pezizomycotina</taxon>
        <taxon>Dothideomycetes</taxon>
        <taxon>Pleosporomycetidae</taxon>
        <taxon>Pleosporales</taxon>
        <taxon>Pleosporineae</taxon>
        <taxon>Pleosporaceae</taxon>
        <taxon>Pyrenophora</taxon>
    </lineage>
</organism>
<feature type="transmembrane region" description="Helical" evidence="1">
    <location>
        <begin position="47"/>
        <end position="66"/>
    </location>
</feature>
<protein>
    <submittedName>
        <fullName evidence="2">DUF3433 domain containing protein</fullName>
    </submittedName>
</protein>
<dbReference type="Proteomes" id="UP000245464">
    <property type="component" value="Chromosome 7"/>
</dbReference>
<evidence type="ECO:0000256" key="1">
    <source>
        <dbReference type="SAM" id="Phobius"/>
    </source>
</evidence>
<dbReference type="EMBL" id="NQIK02000007">
    <property type="protein sequence ID" value="KAF7568719.1"/>
    <property type="molecule type" value="Genomic_DNA"/>
</dbReference>
<keyword evidence="1" id="KW-0812">Transmembrane</keyword>
<dbReference type="RefSeq" id="XP_065961112.1">
    <property type="nucleotide sequence ID" value="XM_066109120.1"/>
</dbReference>
<dbReference type="PANTHER" id="PTHR37544">
    <property type="entry name" value="SPRAY-RELATED"/>
    <property type="match status" value="1"/>
</dbReference>
<comment type="caution">
    <text evidence="2">The sequence shown here is derived from an EMBL/GenBank/DDBJ whole genome shotgun (WGS) entry which is preliminary data.</text>
</comment>